<keyword evidence="3" id="KW-1185">Reference proteome</keyword>
<dbReference type="Proteomes" id="UP001620295">
    <property type="component" value="Unassembled WGS sequence"/>
</dbReference>
<name>A0ABW8M4H0_9ACTN</name>
<comment type="caution">
    <text evidence="2">The sequence shown here is derived from an EMBL/GenBank/DDBJ whole genome shotgun (WGS) entry which is preliminary data.</text>
</comment>
<reference evidence="2 3" key="1">
    <citation type="submission" date="2024-11" db="EMBL/GenBank/DDBJ databases">
        <title>The Natural Products Discovery Center: Release of the First 8490 Sequenced Strains for Exploring Actinobacteria Biosynthetic Diversity.</title>
        <authorList>
            <person name="Kalkreuter E."/>
            <person name="Kautsar S.A."/>
            <person name="Yang D."/>
            <person name="Bader C.D."/>
            <person name="Teijaro C.N."/>
            <person name="Fluegel L."/>
            <person name="Davis C.M."/>
            <person name="Simpson J.R."/>
            <person name="Lauterbach L."/>
            <person name="Steele A.D."/>
            <person name="Gui C."/>
            <person name="Meng S."/>
            <person name="Li G."/>
            <person name="Viehrig K."/>
            <person name="Ye F."/>
            <person name="Su P."/>
            <person name="Kiefer A.F."/>
            <person name="Nichols A."/>
            <person name="Cepeda A.J."/>
            <person name="Yan W."/>
            <person name="Fan B."/>
            <person name="Jiang Y."/>
            <person name="Adhikari A."/>
            <person name="Zheng C.-J."/>
            <person name="Schuster L."/>
            <person name="Cowan T.M."/>
            <person name="Smanski M.J."/>
            <person name="Chevrette M.G."/>
            <person name="De Carvalho L.P.S."/>
            <person name="Shen B."/>
        </authorList>
    </citation>
    <scope>NUCLEOTIDE SEQUENCE [LARGE SCALE GENOMIC DNA]</scope>
    <source>
        <strain evidence="2 3">NPDC020863</strain>
    </source>
</reference>
<dbReference type="Gene3D" id="3.90.960.10">
    <property type="entry name" value="YbaK/aminoacyl-tRNA synthetase-associated domain"/>
    <property type="match status" value="1"/>
</dbReference>
<dbReference type="EMBL" id="JBJDQH010000020">
    <property type="protein sequence ID" value="MFK4271825.1"/>
    <property type="molecule type" value="Genomic_DNA"/>
</dbReference>
<feature type="domain" description="YbaK/aminoacyl-tRNA synthetase-associated" evidence="1">
    <location>
        <begin position="91"/>
        <end position="195"/>
    </location>
</feature>
<evidence type="ECO:0000259" key="1">
    <source>
        <dbReference type="Pfam" id="PF04073"/>
    </source>
</evidence>
<dbReference type="SUPFAM" id="SSF55826">
    <property type="entry name" value="YbaK/ProRS associated domain"/>
    <property type="match status" value="1"/>
</dbReference>
<organism evidence="2 3">
    <name type="scientific">Streptomyces milbemycinicus</name>
    <dbReference type="NCBI Taxonomy" id="476552"/>
    <lineage>
        <taxon>Bacteria</taxon>
        <taxon>Bacillati</taxon>
        <taxon>Actinomycetota</taxon>
        <taxon>Actinomycetes</taxon>
        <taxon>Kitasatosporales</taxon>
        <taxon>Streptomycetaceae</taxon>
        <taxon>Streptomyces</taxon>
    </lineage>
</organism>
<gene>
    <name evidence="2" type="ORF">ACI2L5_44065</name>
</gene>
<dbReference type="Pfam" id="PF04073">
    <property type="entry name" value="tRNA_edit"/>
    <property type="match status" value="1"/>
</dbReference>
<evidence type="ECO:0000313" key="2">
    <source>
        <dbReference type="EMBL" id="MFK4271825.1"/>
    </source>
</evidence>
<sequence length="263" mass="28159">MAVRGHALRQAALGGPCSRVASPGAVTCDGSVRPARRRLNDLASREFSRTREYERCAPFCARTAAPKKWSSFQLGHLLLWGQQLSSAAQWGAVANSLFFCVDGEPLLVLTSGSHRAGTRLVARLLGVGRCKIRRADPEFVLAMTGQEVGGVAPVGHPRAVRTLVDVALEEHPQVWAGAGMAHTVFRTTFTELVKLTGGEAAVVAADLTRPTAPCTPTRRTSAHTTIPHLITLPPPGGRRPCQNGVAREWRPVRTDGGDIVGLR</sequence>
<dbReference type="InterPro" id="IPR007214">
    <property type="entry name" value="YbaK/aa-tRNA-synth-assoc-dom"/>
</dbReference>
<dbReference type="CDD" id="cd04333">
    <property type="entry name" value="ProX_deacylase"/>
    <property type="match status" value="1"/>
</dbReference>
<proteinExistence type="predicted"/>
<dbReference type="PANTHER" id="PTHR30411:SF1">
    <property type="entry name" value="CYTOPLASMIC PROTEIN"/>
    <property type="match status" value="1"/>
</dbReference>
<dbReference type="InterPro" id="IPR036754">
    <property type="entry name" value="YbaK/aa-tRNA-synt-asso_dom_sf"/>
</dbReference>
<accession>A0ABW8M4H0</accession>
<dbReference type="RefSeq" id="WP_358646642.1">
    <property type="nucleotide sequence ID" value="NZ_JBFAEV010000048.1"/>
</dbReference>
<evidence type="ECO:0000313" key="3">
    <source>
        <dbReference type="Proteomes" id="UP001620295"/>
    </source>
</evidence>
<dbReference type="PANTHER" id="PTHR30411">
    <property type="entry name" value="CYTOPLASMIC PROTEIN"/>
    <property type="match status" value="1"/>
</dbReference>
<protein>
    <submittedName>
        <fullName evidence="2">YbaK/EbsC family protein</fullName>
    </submittedName>
</protein>